<comment type="caution">
    <text evidence="1">The sequence shown here is derived from an EMBL/GenBank/DDBJ whole genome shotgun (WGS) entry which is preliminary data.</text>
</comment>
<evidence type="ECO:0000313" key="1">
    <source>
        <dbReference type="EMBL" id="OQO90642.1"/>
    </source>
</evidence>
<evidence type="ECO:0000313" key="2">
    <source>
        <dbReference type="Proteomes" id="UP000192591"/>
    </source>
</evidence>
<reference evidence="1 2" key="1">
    <citation type="submission" date="2017-02" db="EMBL/GenBank/DDBJ databases">
        <title>Draft genome of Saccharomonospora sp. 154.</title>
        <authorList>
            <person name="Alonso-Carmona G.S."/>
            <person name="De La Haba R."/>
            <person name="Vera-Gargallo B."/>
            <person name="Sandoval-Trujillo A.H."/>
            <person name="Ramirez-Duran N."/>
            <person name="Ventosa A."/>
        </authorList>
    </citation>
    <scope>NUCLEOTIDE SEQUENCE [LARGE SCALE GENOMIC DNA]</scope>
    <source>
        <strain evidence="1 2">LRS4.154</strain>
    </source>
</reference>
<dbReference type="STRING" id="1962155.B1813_13885"/>
<organism evidence="1 2">
    <name type="scientific">Saccharomonospora piscinae</name>
    <dbReference type="NCBI Taxonomy" id="687388"/>
    <lineage>
        <taxon>Bacteria</taxon>
        <taxon>Bacillati</taxon>
        <taxon>Actinomycetota</taxon>
        <taxon>Actinomycetes</taxon>
        <taxon>Pseudonocardiales</taxon>
        <taxon>Pseudonocardiaceae</taxon>
        <taxon>Saccharomonospora</taxon>
    </lineage>
</organism>
<dbReference type="RefSeq" id="WP_024877070.1">
    <property type="nucleotide sequence ID" value="NZ_AZUM01000006.1"/>
</dbReference>
<dbReference type="OrthoDB" id="3684165at2"/>
<keyword evidence="2" id="KW-1185">Reference proteome</keyword>
<dbReference type="AlphaFoldDB" id="A0A1V9A0G5"/>
<accession>A0A1V9A0G5</accession>
<dbReference type="Proteomes" id="UP000192591">
    <property type="component" value="Unassembled WGS sequence"/>
</dbReference>
<proteinExistence type="predicted"/>
<name>A0A1V9A0G5_SACPI</name>
<protein>
    <submittedName>
        <fullName evidence="1">Uncharacterized protein</fullName>
    </submittedName>
</protein>
<gene>
    <name evidence="1" type="ORF">B1813_13885</name>
</gene>
<dbReference type="EMBL" id="MWIH01000006">
    <property type="protein sequence ID" value="OQO90642.1"/>
    <property type="molecule type" value="Genomic_DNA"/>
</dbReference>
<sequence>MTATRFPQLEPMAQLDWAEAVEQGLHLATAASPADARHAWIHRAPEHEVLARYRATCACSGFVPSPWWLRAVATGRLRCRDDGFRVEDRIHALLSKRPGWEYVPWAVDGESGFWEFLPSERGETGHRIPTSILLTDRHTGWIDVLAAHSAAPPEPVAVAGLAGLRARAGQFEALR</sequence>